<keyword evidence="3" id="KW-0378">Hydrolase</keyword>
<evidence type="ECO:0000256" key="7">
    <source>
        <dbReference type="SAM" id="MobiDB-lite"/>
    </source>
</evidence>
<evidence type="ECO:0000256" key="6">
    <source>
        <dbReference type="SAM" id="Coils"/>
    </source>
</evidence>
<proteinExistence type="predicted"/>
<dbReference type="CDD" id="cd09912">
    <property type="entry name" value="DLP_2"/>
    <property type="match status" value="2"/>
</dbReference>
<dbReference type="EMBL" id="FNDX01000010">
    <property type="protein sequence ID" value="SDI95263.1"/>
    <property type="molecule type" value="Genomic_DNA"/>
</dbReference>
<keyword evidence="5" id="KW-0472">Membrane</keyword>
<dbReference type="InterPro" id="IPR027094">
    <property type="entry name" value="Mitofusin_fam"/>
</dbReference>
<dbReference type="Proteomes" id="UP000199050">
    <property type="component" value="Unassembled WGS sequence"/>
</dbReference>
<protein>
    <submittedName>
        <fullName evidence="9">Dynamin family protein</fullName>
    </submittedName>
</protein>
<name>A0A1G8PS24_9BACL</name>
<dbReference type="STRING" id="1174501.SAMN05216192_11043"/>
<reference evidence="10" key="1">
    <citation type="submission" date="2016-10" db="EMBL/GenBank/DDBJ databases">
        <authorList>
            <person name="Varghese N."/>
            <person name="Submissions S."/>
        </authorList>
    </citation>
    <scope>NUCLEOTIDE SEQUENCE [LARGE SCALE GENOMIC DNA]</scope>
    <source>
        <strain evidence="10">CGMCC 1.11012</strain>
    </source>
</reference>
<keyword evidence="6" id="KW-0175">Coiled coil</keyword>
<comment type="subcellular location">
    <subcellularLocation>
        <location evidence="1">Membrane</location>
    </subcellularLocation>
</comment>
<evidence type="ECO:0000313" key="10">
    <source>
        <dbReference type="Proteomes" id="UP000199050"/>
    </source>
</evidence>
<feature type="compositionally biased region" description="Polar residues" evidence="7">
    <location>
        <begin position="8"/>
        <end position="20"/>
    </location>
</feature>
<keyword evidence="4" id="KW-0342">GTP-binding</keyword>
<accession>A0A1G8PS24</accession>
<dbReference type="AlphaFoldDB" id="A0A1G8PS24"/>
<organism evidence="9 10">
    <name type="scientific">Paenibacillus typhae</name>
    <dbReference type="NCBI Taxonomy" id="1174501"/>
    <lineage>
        <taxon>Bacteria</taxon>
        <taxon>Bacillati</taxon>
        <taxon>Bacillota</taxon>
        <taxon>Bacilli</taxon>
        <taxon>Bacillales</taxon>
        <taxon>Paenibacillaceae</taxon>
        <taxon>Paenibacillus</taxon>
    </lineage>
</organism>
<dbReference type="RefSeq" id="WP_090714192.1">
    <property type="nucleotide sequence ID" value="NZ_CBCSKY010000008.1"/>
</dbReference>
<dbReference type="GO" id="GO:0003924">
    <property type="term" value="F:GTPase activity"/>
    <property type="evidence" value="ECO:0007669"/>
    <property type="project" value="InterPro"/>
</dbReference>
<feature type="region of interest" description="Disordered" evidence="7">
    <location>
        <begin position="1"/>
        <end position="20"/>
    </location>
</feature>
<sequence length="1227" mass="134231">MRAEQTKLEQNQNQNQVKDSSLSSFKELMDQWGEAETARVIADLQSKEQKDELTLAFCGHFSAGKSSMINKLCGSNVLPSGPVPTSANIVSIRCGEPRVKLYPVPVQKEIPVIPWETSPDQLQEYCRSGGEYSAIEVWEQVPILGAHGVLMDTPGVDSTDDGHQAATRSALHLADVVFYVMDYNHVQSENNLAFAKNLSDWGKPLYLIVNQIDKHRQQEITITEYRQQLESAFDAWGIQSAGLLFTSLKVEEHPLNQWEELLKLIAALVDRREELLQYSLSRSAHHIAETLVTAYAEEQSEQREQLKEETQGADEADAQAALKALAGEQEALAGLPEESRHHLRSKLDTLLGNLNLMPADVREAAGAYVESLAPGFRRGLLFTAGKREKEQEKRLAAWHSLQSREISGQLDWHLLQAVREWAEGLEVWEDGAETRLKESFPAVSREWLAGQVKPGTAGSGEALLNFCRALAAEIKAQYRRAALAAGDELLAKLPPLIAERQRALARREAALLRRADAAARLAALDRAADARAAALSALLPQRRALTPGALPGVRATANAAVPEAAPREAQPQRRAAAGPSTAPDWAAAGSPAGGRRRLGKAAAVLDAAAELLRGEPAMASAARSLAARAQTIAAGRFTLALFGAFSAGKSSFANALLGEDVLPVSPHPATAAVGRILAPEGEYRHGDALITMKSQQEFWDDIVHSFHVLQLPVPQRETWISVAANLQAGGLHPSALPHIGFLRAAAAGWQKAEALLGTVRTVDLQEYRSLVADETQACFIQETDLYYDCPLTASGIVLVDTPGADSLHARHTGVTFGYMKNADAICFVTYYNHAFSKADRGLLAQLGRIKDSFALDKMFFIINASDLAGSREELEEVKAHVAGNLRAGGLTKPRIYALSSLLALEGKTGLDRKRYEASRFSSFEDALARFAGGELPQLSLHAARDSIASVRQQAEEWRELAAAEAGRREAGLQELQARKEAAGRRLALLAAEERPARDLQREGEELIYHVGQRITFALGRFFQESFHPSLLREDARNLKEIFTACGRELERTLQRELEQELWATTLRLEAAGRRLAGQAALAAAEELALSGRELLENGQVSWAAPEKLEARLSPLDWPAFWSRFKSPRHFFEGPGRSELRAEAEPLLKEAVTKAAEAEQKLLLDFYADALNTALGCAASSLQEALQEREEAMSELLKGGDSAEHWSGIAAQLHRLEQSFGELLNNDL</sequence>
<dbReference type="Gene3D" id="3.40.50.300">
    <property type="entry name" value="P-loop containing nucleotide triphosphate hydrolases"/>
    <property type="match status" value="2"/>
</dbReference>
<evidence type="ECO:0000256" key="4">
    <source>
        <dbReference type="ARBA" id="ARBA00023134"/>
    </source>
</evidence>
<feature type="domain" description="Dynamin N-terminal" evidence="8">
    <location>
        <begin position="640"/>
        <end position="863"/>
    </location>
</feature>
<dbReference type="InterPro" id="IPR027417">
    <property type="entry name" value="P-loop_NTPase"/>
</dbReference>
<dbReference type="Pfam" id="PF00350">
    <property type="entry name" value="Dynamin_N"/>
    <property type="match status" value="2"/>
</dbReference>
<dbReference type="PANTHER" id="PTHR10465">
    <property type="entry name" value="TRANSMEMBRANE GTPASE FZO1"/>
    <property type="match status" value="1"/>
</dbReference>
<evidence type="ECO:0000259" key="8">
    <source>
        <dbReference type="Pfam" id="PF00350"/>
    </source>
</evidence>
<feature type="domain" description="Dynamin N-terminal" evidence="8">
    <location>
        <begin position="55"/>
        <end position="211"/>
    </location>
</feature>
<feature type="compositionally biased region" description="Low complexity" evidence="7">
    <location>
        <begin position="559"/>
        <end position="579"/>
    </location>
</feature>
<gene>
    <name evidence="9" type="ORF">SAMN05216192_11043</name>
</gene>
<keyword evidence="10" id="KW-1185">Reference proteome</keyword>
<dbReference type="GO" id="GO:0005525">
    <property type="term" value="F:GTP binding"/>
    <property type="evidence" value="ECO:0007669"/>
    <property type="project" value="UniProtKB-KW"/>
</dbReference>
<evidence type="ECO:0000313" key="9">
    <source>
        <dbReference type="EMBL" id="SDI95263.1"/>
    </source>
</evidence>
<feature type="coiled-coil region" evidence="6">
    <location>
        <begin position="940"/>
        <end position="992"/>
    </location>
</feature>
<evidence type="ECO:0000256" key="1">
    <source>
        <dbReference type="ARBA" id="ARBA00004370"/>
    </source>
</evidence>
<feature type="region of interest" description="Disordered" evidence="7">
    <location>
        <begin position="559"/>
        <end position="593"/>
    </location>
</feature>
<evidence type="ECO:0000256" key="3">
    <source>
        <dbReference type="ARBA" id="ARBA00022801"/>
    </source>
</evidence>
<dbReference type="PANTHER" id="PTHR10465:SF0">
    <property type="entry name" value="SARCALUMENIN"/>
    <property type="match status" value="1"/>
</dbReference>
<dbReference type="InterPro" id="IPR045063">
    <property type="entry name" value="Dynamin_N"/>
</dbReference>
<dbReference type="GO" id="GO:0016020">
    <property type="term" value="C:membrane"/>
    <property type="evidence" value="ECO:0007669"/>
    <property type="project" value="UniProtKB-SubCell"/>
</dbReference>
<dbReference type="SUPFAM" id="SSF52540">
    <property type="entry name" value="P-loop containing nucleoside triphosphate hydrolases"/>
    <property type="match status" value="2"/>
</dbReference>
<dbReference type="OrthoDB" id="5477114at2"/>
<evidence type="ECO:0000256" key="5">
    <source>
        <dbReference type="ARBA" id="ARBA00023136"/>
    </source>
</evidence>
<keyword evidence="2" id="KW-0547">Nucleotide-binding</keyword>
<evidence type="ECO:0000256" key="2">
    <source>
        <dbReference type="ARBA" id="ARBA00022741"/>
    </source>
</evidence>